<protein>
    <submittedName>
        <fullName evidence="3">Rx_N domain-containing protein</fullName>
    </submittedName>
</protein>
<dbReference type="Proteomes" id="UP000095282">
    <property type="component" value="Unplaced"/>
</dbReference>
<evidence type="ECO:0000313" key="2">
    <source>
        <dbReference type="Proteomes" id="UP000095282"/>
    </source>
</evidence>
<organism evidence="2 3">
    <name type="scientific">Caenorhabditis tropicalis</name>
    <dbReference type="NCBI Taxonomy" id="1561998"/>
    <lineage>
        <taxon>Eukaryota</taxon>
        <taxon>Metazoa</taxon>
        <taxon>Ecdysozoa</taxon>
        <taxon>Nematoda</taxon>
        <taxon>Chromadorea</taxon>
        <taxon>Rhabditida</taxon>
        <taxon>Rhabditina</taxon>
        <taxon>Rhabditomorpha</taxon>
        <taxon>Rhabditoidea</taxon>
        <taxon>Rhabditidae</taxon>
        <taxon>Peloderinae</taxon>
        <taxon>Caenorhabditis</taxon>
    </lineage>
</organism>
<sequence length="235" mass="26849">MRFHRSGTGDTRNFGNYRWDGNWPLDLPIKSSWTTTSHHPFRTPRWTSTHCSETCNARINRPSLFAHFRGGDDPRVSFFAEGCRRSPPSTDEELHQRQPNQDQQSSTSSDDDNSDDTIYVSCHKVNSVVVIPDRALPPNMKVRQLRLYNGLSGSSWFQYTGGSVTKALKALAEVVKNLTVKLAFWRGLDYEELKIQQKDIKDFLSLIEAKKGTLDKAMDKFTKEEDELPDDDTFG</sequence>
<evidence type="ECO:0000313" key="3">
    <source>
        <dbReference type="WBParaSite" id="Csp11.Scaffold629.g8516.t1"/>
    </source>
</evidence>
<evidence type="ECO:0000256" key="1">
    <source>
        <dbReference type="SAM" id="MobiDB-lite"/>
    </source>
</evidence>
<dbReference type="AlphaFoldDB" id="A0A1I7UEI6"/>
<feature type="region of interest" description="Disordered" evidence="1">
    <location>
        <begin position="79"/>
        <end position="114"/>
    </location>
</feature>
<dbReference type="WBParaSite" id="Csp11.Scaffold629.g8516.t1">
    <property type="protein sequence ID" value="Csp11.Scaffold629.g8516.t1"/>
    <property type="gene ID" value="Csp11.Scaffold629.g8516"/>
</dbReference>
<keyword evidence="2" id="KW-1185">Reference proteome</keyword>
<proteinExistence type="predicted"/>
<reference evidence="3" key="1">
    <citation type="submission" date="2016-11" db="UniProtKB">
        <authorList>
            <consortium name="WormBaseParasite"/>
        </authorList>
    </citation>
    <scope>IDENTIFICATION</scope>
</reference>
<name>A0A1I7UEI6_9PELO</name>
<accession>A0A1I7UEI6</accession>